<evidence type="ECO:0000259" key="1">
    <source>
        <dbReference type="Pfam" id="PF26138"/>
    </source>
</evidence>
<dbReference type="Pfam" id="PF26138">
    <property type="entry name" value="DUF8040"/>
    <property type="match status" value="1"/>
</dbReference>
<gene>
    <name evidence="2" type="ORF">PISMIDRAFT_93515</name>
</gene>
<evidence type="ECO:0000313" key="3">
    <source>
        <dbReference type="Proteomes" id="UP000054018"/>
    </source>
</evidence>
<proteinExistence type="predicted"/>
<dbReference type="STRING" id="765257.A0A0C9ZMK4"/>
<dbReference type="InterPro" id="IPR058353">
    <property type="entry name" value="DUF8040"/>
</dbReference>
<accession>A0A0C9ZMK4</accession>
<sequence>MVNLVSEGIPKDPQPYHTSALSREAWLVELILGHPDHIHCELGVSACVFKEITLNLQNHGHRSSKHVSLEEQLTIFLYTCVTGLPTRHIGERFQRSNDTVSKYFWKMVAIFASEPFYSKYISLLFASSATTVHPYI</sequence>
<dbReference type="AlphaFoldDB" id="A0A0C9ZMK4"/>
<name>A0A0C9ZMK4_9AGAM</name>
<organism evidence="2 3">
    <name type="scientific">Pisolithus microcarpus 441</name>
    <dbReference type="NCBI Taxonomy" id="765257"/>
    <lineage>
        <taxon>Eukaryota</taxon>
        <taxon>Fungi</taxon>
        <taxon>Dikarya</taxon>
        <taxon>Basidiomycota</taxon>
        <taxon>Agaricomycotina</taxon>
        <taxon>Agaricomycetes</taxon>
        <taxon>Agaricomycetidae</taxon>
        <taxon>Boletales</taxon>
        <taxon>Sclerodermatineae</taxon>
        <taxon>Pisolithaceae</taxon>
        <taxon>Pisolithus</taxon>
    </lineage>
</organism>
<protein>
    <recommendedName>
        <fullName evidence="1">DUF8040 domain-containing protein</fullName>
    </recommendedName>
</protein>
<dbReference type="HOGENOM" id="CLU_1876238_0_0_1"/>
<dbReference type="EMBL" id="KN833697">
    <property type="protein sequence ID" value="KIK27134.1"/>
    <property type="molecule type" value="Genomic_DNA"/>
</dbReference>
<reference evidence="2 3" key="1">
    <citation type="submission" date="2014-04" db="EMBL/GenBank/DDBJ databases">
        <authorList>
            <consortium name="DOE Joint Genome Institute"/>
            <person name="Kuo A."/>
            <person name="Kohler A."/>
            <person name="Costa M.D."/>
            <person name="Nagy L.G."/>
            <person name="Floudas D."/>
            <person name="Copeland A."/>
            <person name="Barry K.W."/>
            <person name="Cichocki N."/>
            <person name="Veneault-Fourrey C."/>
            <person name="LaButti K."/>
            <person name="Lindquist E.A."/>
            <person name="Lipzen A."/>
            <person name="Lundell T."/>
            <person name="Morin E."/>
            <person name="Murat C."/>
            <person name="Sun H."/>
            <person name="Tunlid A."/>
            <person name="Henrissat B."/>
            <person name="Grigoriev I.V."/>
            <person name="Hibbett D.S."/>
            <person name="Martin F."/>
            <person name="Nordberg H.P."/>
            <person name="Cantor M.N."/>
            <person name="Hua S.X."/>
        </authorList>
    </citation>
    <scope>NUCLEOTIDE SEQUENCE [LARGE SCALE GENOMIC DNA]</scope>
    <source>
        <strain evidence="2 3">441</strain>
    </source>
</reference>
<dbReference type="Proteomes" id="UP000054018">
    <property type="component" value="Unassembled WGS sequence"/>
</dbReference>
<reference evidence="3" key="2">
    <citation type="submission" date="2015-01" db="EMBL/GenBank/DDBJ databases">
        <title>Evolutionary Origins and Diversification of the Mycorrhizal Mutualists.</title>
        <authorList>
            <consortium name="DOE Joint Genome Institute"/>
            <consortium name="Mycorrhizal Genomics Consortium"/>
            <person name="Kohler A."/>
            <person name="Kuo A."/>
            <person name="Nagy L.G."/>
            <person name="Floudas D."/>
            <person name="Copeland A."/>
            <person name="Barry K.W."/>
            <person name="Cichocki N."/>
            <person name="Veneault-Fourrey C."/>
            <person name="LaButti K."/>
            <person name="Lindquist E.A."/>
            <person name="Lipzen A."/>
            <person name="Lundell T."/>
            <person name="Morin E."/>
            <person name="Murat C."/>
            <person name="Riley R."/>
            <person name="Ohm R."/>
            <person name="Sun H."/>
            <person name="Tunlid A."/>
            <person name="Henrissat B."/>
            <person name="Grigoriev I.V."/>
            <person name="Hibbett D.S."/>
            <person name="Martin F."/>
        </authorList>
    </citation>
    <scope>NUCLEOTIDE SEQUENCE [LARGE SCALE GENOMIC DNA]</scope>
    <source>
        <strain evidence="3">441</strain>
    </source>
</reference>
<keyword evidence="3" id="KW-1185">Reference proteome</keyword>
<evidence type="ECO:0000313" key="2">
    <source>
        <dbReference type="EMBL" id="KIK27134.1"/>
    </source>
</evidence>
<dbReference type="OrthoDB" id="2430314at2759"/>
<feature type="domain" description="DUF8040" evidence="1">
    <location>
        <begin position="18"/>
        <end position="110"/>
    </location>
</feature>